<keyword evidence="6" id="KW-1185">Reference proteome</keyword>
<sequence length="575" mass="63420">MGRRRALYKMKVQLPVDDPDSESNTESEKKAGDSDSTNFSEGNSSGGEESVEDGNNSDGVEGATETKPPKGGASSDSGSSGDSDLEETFRSRLRKLTKKSIPSLDVSSSDESSGTEDEQPRERKIELKSEREDGDSSSVEELSSSDSDDDDSDLEEVVPKESVQSSSGDEDSALEEAVPKESGQYSSGDEDTSDVEVAAPRESGRSSSGGEDSSDVEEEEVTNRSVKIEGEAKDVDEESEASDEETEDDEQNGSETDSEEEWGPQEEAEEDAKSDDLDDLVEESEIESGDEWDEDALQNEAKQTDSEDAALCSASDLRQAKFITRTFMSRVPLVEETAICRGEILSGPPLEFATTHSDEYARKFRWPQHIRNLRKTDFSQDPSEILEDYEVVPEIQQSRSGQGEKNTPQESAFAQVPRPLVALAAEALRRSSRKRKRSAENEAGPSEKGPSAATLLNIARVGGQFGDHYVESLLTANARALQGIDDGFDYDKRCWSSLPTKKKPIANWRFVLEHVRRTMGVSDDFPDALYPPMKQETLERITQRLKKLYGHTTQHEEYDIFEQAMPSSSENDEAK</sequence>
<dbReference type="Proteomes" id="UP000434957">
    <property type="component" value="Unassembled WGS sequence"/>
</dbReference>
<proteinExistence type="predicted"/>
<evidence type="ECO:0000313" key="4">
    <source>
        <dbReference type="EMBL" id="KAE9316668.1"/>
    </source>
</evidence>
<dbReference type="Proteomes" id="UP000435112">
    <property type="component" value="Unassembled WGS sequence"/>
</dbReference>
<feature type="compositionally biased region" description="Low complexity" evidence="1">
    <location>
        <begin position="100"/>
        <end position="112"/>
    </location>
</feature>
<feature type="compositionally biased region" description="Low complexity" evidence="1">
    <location>
        <begin position="71"/>
        <end position="82"/>
    </location>
</feature>
<evidence type="ECO:0000313" key="7">
    <source>
        <dbReference type="Proteomes" id="UP000435112"/>
    </source>
</evidence>
<gene>
    <name evidence="3" type="ORF">PR001_g9110</name>
    <name evidence="2" type="ORF">PR002_g18003</name>
    <name evidence="4" type="ORF">PR003_g18660</name>
</gene>
<dbReference type="EMBL" id="QXFT01001516">
    <property type="protein sequence ID" value="KAE9316668.1"/>
    <property type="molecule type" value="Genomic_DNA"/>
</dbReference>
<feature type="compositionally biased region" description="Low complexity" evidence="1">
    <location>
        <begin position="36"/>
        <end position="57"/>
    </location>
</feature>
<organism evidence="4 6">
    <name type="scientific">Phytophthora rubi</name>
    <dbReference type="NCBI Taxonomy" id="129364"/>
    <lineage>
        <taxon>Eukaryota</taxon>
        <taxon>Sar</taxon>
        <taxon>Stramenopiles</taxon>
        <taxon>Oomycota</taxon>
        <taxon>Peronosporomycetes</taxon>
        <taxon>Peronosporales</taxon>
        <taxon>Peronosporaceae</taxon>
        <taxon>Phytophthora</taxon>
    </lineage>
</organism>
<feature type="compositionally biased region" description="Low complexity" evidence="1">
    <location>
        <begin position="136"/>
        <end position="145"/>
    </location>
</feature>
<feature type="compositionally biased region" description="Acidic residues" evidence="1">
    <location>
        <begin position="234"/>
        <end position="297"/>
    </location>
</feature>
<feature type="compositionally biased region" description="Acidic residues" evidence="1">
    <location>
        <begin position="146"/>
        <end position="156"/>
    </location>
</feature>
<dbReference type="EMBL" id="QXFU01001499">
    <property type="protein sequence ID" value="KAE9001100.1"/>
    <property type="molecule type" value="Genomic_DNA"/>
</dbReference>
<dbReference type="OrthoDB" id="76598at2759"/>
<feature type="region of interest" description="Disordered" evidence="1">
    <location>
        <begin position="430"/>
        <end position="451"/>
    </location>
</feature>
<name>A0A6A4DYW0_9STRA</name>
<accession>A0A6A4DYW0</accession>
<evidence type="ECO:0000313" key="3">
    <source>
        <dbReference type="EMBL" id="KAE9035868.1"/>
    </source>
</evidence>
<evidence type="ECO:0000313" key="2">
    <source>
        <dbReference type="EMBL" id="KAE9001100.1"/>
    </source>
</evidence>
<feature type="region of interest" description="Disordered" evidence="1">
    <location>
        <begin position="1"/>
        <end position="310"/>
    </location>
</feature>
<evidence type="ECO:0000256" key="1">
    <source>
        <dbReference type="SAM" id="MobiDB-lite"/>
    </source>
</evidence>
<feature type="compositionally biased region" description="Basic and acidic residues" evidence="1">
    <location>
        <begin position="118"/>
        <end position="131"/>
    </location>
</feature>
<dbReference type="EMBL" id="QXFV01000496">
    <property type="protein sequence ID" value="KAE9035868.1"/>
    <property type="molecule type" value="Genomic_DNA"/>
</dbReference>
<reference evidence="4 6" key="1">
    <citation type="submission" date="2018-08" db="EMBL/GenBank/DDBJ databases">
        <title>Genomic investigation of the strawberry pathogen Phytophthora fragariae indicates pathogenicity is determined by transcriptional variation in three key races.</title>
        <authorList>
            <person name="Adams T.M."/>
            <person name="Armitage A.D."/>
            <person name="Sobczyk M.K."/>
            <person name="Bates H.J."/>
            <person name="Dunwell J.M."/>
            <person name="Nellist C.F."/>
            <person name="Harrison R.J."/>
        </authorList>
    </citation>
    <scope>NUCLEOTIDE SEQUENCE [LARGE SCALE GENOMIC DNA]</scope>
    <source>
        <strain evidence="3 5">SCRP249</strain>
        <strain evidence="2 7">SCRP324</strain>
        <strain evidence="4 6">SCRP333</strain>
    </source>
</reference>
<protein>
    <submittedName>
        <fullName evidence="4">Uncharacterized protein</fullName>
    </submittedName>
</protein>
<comment type="caution">
    <text evidence="4">The sequence shown here is derived from an EMBL/GenBank/DDBJ whole genome shotgun (WGS) entry which is preliminary data.</text>
</comment>
<dbReference type="AlphaFoldDB" id="A0A6A4DYW0"/>
<evidence type="ECO:0000313" key="5">
    <source>
        <dbReference type="Proteomes" id="UP000429607"/>
    </source>
</evidence>
<evidence type="ECO:0000313" key="6">
    <source>
        <dbReference type="Proteomes" id="UP000434957"/>
    </source>
</evidence>
<dbReference type="Proteomes" id="UP000429607">
    <property type="component" value="Unassembled WGS sequence"/>
</dbReference>